<feature type="region of interest" description="Disordered" evidence="1">
    <location>
        <begin position="69"/>
        <end position="98"/>
    </location>
</feature>
<protein>
    <submittedName>
        <fullName evidence="2">Uncharacterized protein</fullName>
    </submittedName>
</protein>
<reference evidence="2 3" key="1">
    <citation type="submission" date="2015-03" db="EMBL/GenBank/DDBJ databases">
        <title>Genomics and transcriptomics of the oil-accumulating basidiomycete yeast T. oleaginosus allow insights into substrate utilization and the diverse evolutionary trajectories of mating systems in fungi.</title>
        <authorList>
            <consortium name="DOE Joint Genome Institute"/>
            <person name="Kourist R."/>
            <person name="Kracht O."/>
            <person name="Bracharz F."/>
            <person name="Lipzen A."/>
            <person name="Nolan M."/>
            <person name="Ohm R."/>
            <person name="Grigoriev I."/>
            <person name="Sun S."/>
            <person name="Heitman J."/>
            <person name="Bruck T."/>
            <person name="Nowrousian M."/>
        </authorList>
    </citation>
    <scope>NUCLEOTIDE SEQUENCE [LARGE SCALE GENOMIC DNA]</scope>
    <source>
        <strain evidence="2 3">IBC0246</strain>
    </source>
</reference>
<dbReference type="AlphaFoldDB" id="A0A0J0XIL5"/>
<evidence type="ECO:0000313" key="2">
    <source>
        <dbReference type="EMBL" id="KLT40931.1"/>
    </source>
</evidence>
<feature type="region of interest" description="Disordered" evidence="1">
    <location>
        <begin position="15"/>
        <end position="46"/>
    </location>
</feature>
<dbReference type="RefSeq" id="XP_018277422.1">
    <property type="nucleotide sequence ID" value="XM_018419506.1"/>
</dbReference>
<dbReference type="EMBL" id="KQ087226">
    <property type="protein sequence ID" value="KLT40931.1"/>
    <property type="molecule type" value="Genomic_DNA"/>
</dbReference>
<sequence length="153" mass="17218">MRGWERGLVGDEQLSSPLCRTGAPLVRQPAEPSVSRESRRRQPIFSTPPLSCLAYSQNEIPRLWSTRRMTTQTHSDAPLVESEFRNTPRRTGRPNLPRPLRLLIAGFVGRSAGPRNGRCRAKEVATRARASECPLGLQRSVLKHWVTRPKTSP</sequence>
<name>A0A0J0XIL5_9TREE</name>
<proteinExistence type="predicted"/>
<evidence type="ECO:0000256" key="1">
    <source>
        <dbReference type="SAM" id="MobiDB-lite"/>
    </source>
</evidence>
<gene>
    <name evidence="2" type="ORF">CC85DRAFT_138366</name>
</gene>
<dbReference type="Proteomes" id="UP000053611">
    <property type="component" value="Unassembled WGS sequence"/>
</dbReference>
<evidence type="ECO:0000313" key="3">
    <source>
        <dbReference type="Proteomes" id="UP000053611"/>
    </source>
</evidence>
<accession>A0A0J0XIL5</accession>
<keyword evidence="3" id="KW-1185">Reference proteome</keyword>
<dbReference type="GeneID" id="28980109"/>
<organism evidence="2 3">
    <name type="scientific">Cutaneotrichosporon oleaginosum</name>
    <dbReference type="NCBI Taxonomy" id="879819"/>
    <lineage>
        <taxon>Eukaryota</taxon>
        <taxon>Fungi</taxon>
        <taxon>Dikarya</taxon>
        <taxon>Basidiomycota</taxon>
        <taxon>Agaricomycotina</taxon>
        <taxon>Tremellomycetes</taxon>
        <taxon>Trichosporonales</taxon>
        <taxon>Trichosporonaceae</taxon>
        <taxon>Cutaneotrichosporon</taxon>
    </lineage>
</organism>